<evidence type="ECO:0000313" key="2">
    <source>
        <dbReference type="EMBL" id="PXY01374.1"/>
    </source>
</evidence>
<evidence type="ECO:0008006" key="4">
    <source>
        <dbReference type="Google" id="ProtNLM"/>
    </source>
</evidence>
<dbReference type="OrthoDB" id="1436201at2"/>
<proteinExistence type="predicted"/>
<feature type="chain" id="PRO_5016108394" description="Lipoprotein" evidence="1">
    <location>
        <begin position="23"/>
        <end position="262"/>
    </location>
</feature>
<protein>
    <recommendedName>
        <fullName evidence="4">Lipoprotein</fullName>
    </recommendedName>
</protein>
<keyword evidence="3" id="KW-1185">Reference proteome</keyword>
<feature type="signal peptide" evidence="1">
    <location>
        <begin position="1"/>
        <end position="22"/>
    </location>
</feature>
<dbReference type="AlphaFoldDB" id="A0A2V4ABI7"/>
<gene>
    <name evidence="2" type="ORF">DF185_07765</name>
</gene>
<dbReference type="EMBL" id="QFLI01000003">
    <property type="protein sequence ID" value="PXY01374.1"/>
    <property type="molecule type" value="Genomic_DNA"/>
</dbReference>
<comment type="caution">
    <text evidence="2">The sequence shown here is derived from an EMBL/GenBank/DDBJ whole genome shotgun (WGS) entry which is preliminary data.</text>
</comment>
<name>A0A2V4ABI7_9BACT</name>
<dbReference type="Proteomes" id="UP000248079">
    <property type="component" value="Unassembled WGS sequence"/>
</dbReference>
<organism evidence="2 3">
    <name type="scientific">Marinifilum breve</name>
    <dbReference type="NCBI Taxonomy" id="2184082"/>
    <lineage>
        <taxon>Bacteria</taxon>
        <taxon>Pseudomonadati</taxon>
        <taxon>Bacteroidota</taxon>
        <taxon>Bacteroidia</taxon>
        <taxon>Marinilabiliales</taxon>
        <taxon>Marinifilaceae</taxon>
    </lineage>
</organism>
<evidence type="ECO:0000313" key="3">
    <source>
        <dbReference type="Proteomes" id="UP000248079"/>
    </source>
</evidence>
<accession>A0A2V4ABI7</accession>
<evidence type="ECO:0000256" key="1">
    <source>
        <dbReference type="SAM" id="SignalP"/>
    </source>
</evidence>
<keyword evidence="1" id="KW-0732">Signal</keyword>
<dbReference type="PROSITE" id="PS51257">
    <property type="entry name" value="PROKAR_LIPOPROTEIN"/>
    <property type="match status" value="1"/>
</dbReference>
<sequence>MNKLGMKLILLALSFMVLTACDEDDGYDTSLKKDPPLFEMGTMYLEPTMVTDKDPSTFKTIIYKGQFDRRMFDRRVDRDVKVHAYVFDITFDDGLTCEAQVNLEFESRENALVEAEKYSTAIGRIPHCLREKIRTISIHKGNNYFGGGDGDILVHTGMGEEYIKEGVLEEAMIHEAGHVSLDPYHYNKAYRKAQADDVAFVSKYAEDYPDREDIAESFVTFLMVECKADRIDDDMLEKIKTGNKHRLAYFRAQNFNVYPFKR</sequence>
<dbReference type="RefSeq" id="WP_110360186.1">
    <property type="nucleotide sequence ID" value="NZ_QFLI01000003.1"/>
</dbReference>
<reference evidence="2 3" key="1">
    <citation type="submission" date="2018-05" db="EMBL/GenBank/DDBJ databases">
        <title>Marinifilum breve JC075T sp. nov., a marine bacterium isolated from Yongle Blue Hole in the South China Sea.</title>
        <authorList>
            <person name="Fu T."/>
        </authorList>
    </citation>
    <scope>NUCLEOTIDE SEQUENCE [LARGE SCALE GENOMIC DNA]</scope>
    <source>
        <strain evidence="2 3">JC075</strain>
    </source>
</reference>